<dbReference type="AlphaFoldDB" id="A0A016SZN8"/>
<evidence type="ECO:0000313" key="1">
    <source>
        <dbReference type="EMBL" id="EYB95794.1"/>
    </source>
</evidence>
<organism evidence="1 2">
    <name type="scientific">Ancylostoma ceylanicum</name>
    <dbReference type="NCBI Taxonomy" id="53326"/>
    <lineage>
        <taxon>Eukaryota</taxon>
        <taxon>Metazoa</taxon>
        <taxon>Ecdysozoa</taxon>
        <taxon>Nematoda</taxon>
        <taxon>Chromadorea</taxon>
        <taxon>Rhabditida</taxon>
        <taxon>Rhabditina</taxon>
        <taxon>Rhabditomorpha</taxon>
        <taxon>Strongyloidea</taxon>
        <taxon>Ancylostomatidae</taxon>
        <taxon>Ancylostomatinae</taxon>
        <taxon>Ancylostoma</taxon>
    </lineage>
</organism>
<name>A0A016SZN8_9BILA</name>
<protein>
    <submittedName>
        <fullName evidence="1">Uncharacterized protein</fullName>
    </submittedName>
</protein>
<proteinExistence type="predicted"/>
<comment type="caution">
    <text evidence="1">The sequence shown here is derived from an EMBL/GenBank/DDBJ whole genome shotgun (WGS) entry which is preliminary data.</text>
</comment>
<dbReference type="Proteomes" id="UP000024635">
    <property type="component" value="Unassembled WGS sequence"/>
</dbReference>
<dbReference type="EMBL" id="JARK01001492">
    <property type="protein sequence ID" value="EYB95794.1"/>
    <property type="molecule type" value="Genomic_DNA"/>
</dbReference>
<keyword evidence="2" id="KW-1185">Reference proteome</keyword>
<gene>
    <name evidence="1" type="primary">Acey_s0156.g3150</name>
    <name evidence="1" type="ORF">Y032_0156g3150</name>
</gene>
<reference evidence="2" key="1">
    <citation type="journal article" date="2015" name="Nat. Genet.">
        <title>The genome and transcriptome of the zoonotic hookworm Ancylostoma ceylanicum identify infection-specific gene families.</title>
        <authorList>
            <person name="Schwarz E.M."/>
            <person name="Hu Y."/>
            <person name="Antoshechkin I."/>
            <person name="Miller M.M."/>
            <person name="Sternberg P.W."/>
            <person name="Aroian R.V."/>
        </authorList>
    </citation>
    <scope>NUCLEOTIDE SEQUENCE</scope>
    <source>
        <strain evidence="2">HY135</strain>
    </source>
</reference>
<sequence>MIITITVREPFQNLGADSEVTVDNCKCSIRSVMKDHCAEVYLALVSGKLFDSESSHCCRITSHNGHNHLNNSIISAPTYGLVAHRGPMI</sequence>
<evidence type="ECO:0000313" key="2">
    <source>
        <dbReference type="Proteomes" id="UP000024635"/>
    </source>
</evidence>
<accession>A0A016SZN8</accession>